<dbReference type="AlphaFoldDB" id="A0A202E8C2"/>
<proteinExistence type="predicted"/>
<evidence type="ECO:0000313" key="2">
    <source>
        <dbReference type="Proteomes" id="UP000196084"/>
    </source>
</evidence>
<evidence type="ECO:0000313" key="1">
    <source>
        <dbReference type="EMBL" id="OVE84388.1"/>
    </source>
</evidence>
<dbReference type="OrthoDB" id="202478at2157"/>
<dbReference type="SUPFAM" id="SSF52402">
    <property type="entry name" value="Adenine nucleotide alpha hydrolases-like"/>
    <property type="match status" value="1"/>
</dbReference>
<comment type="caution">
    <text evidence="1">The sequence shown here is derived from an EMBL/GenBank/DDBJ whole genome shotgun (WGS) entry which is preliminary data.</text>
</comment>
<keyword evidence="2" id="KW-1185">Reference proteome</keyword>
<protein>
    <submittedName>
        <fullName evidence="1">Universal stress protein</fullName>
    </submittedName>
</protein>
<name>A0A202E8C2_9EURY</name>
<sequence>MDAPTPHSRDILDHVLVPVAHEDDATQTALALEPYDPVHVTAIHIVEKADGAPDKTPVEQSEAIAADSFAAIGTVFPDADERVKYARRVVDAIFEAADELDASAIAFRPRGGNRVVQFLSGDRSRKLVTGANRPVIALPTRDEVPSDADS</sequence>
<dbReference type="Proteomes" id="UP000196084">
    <property type="component" value="Unassembled WGS sequence"/>
</dbReference>
<gene>
    <name evidence="1" type="ORF">B2G88_08215</name>
</gene>
<dbReference type="Gene3D" id="3.40.50.620">
    <property type="entry name" value="HUPs"/>
    <property type="match status" value="1"/>
</dbReference>
<dbReference type="InterPro" id="IPR014729">
    <property type="entry name" value="Rossmann-like_a/b/a_fold"/>
</dbReference>
<accession>A0A202E8C2</accession>
<dbReference type="RefSeq" id="WP_054863336.1">
    <property type="nucleotide sequence ID" value="NZ_MWPH01000002.1"/>
</dbReference>
<organism evidence="1 2">
    <name type="scientific">Natronolimnobius baerhuensis</name>
    <dbReference type="NCBI Taxonomy" id="253108"/>
    <lineage>
        <taxon>Archaea</taxon>
        <taxon>Methanobacteriati</taxon>
        <taxon>Methanobacteriota</taxon>
        <taxon>Stenosarchaea group</taxon>
        <taxon>Halobacteria</taxon>
        <taxon>Halobacteriales</taxon>
        <taxon>Natrialbaceae</taxon>
        <taxon>Natronolimnobius</taxon>
    </lineage>
</organism>
<dbReference type="EMBL" id="MWPH01000002">
    <property type="protein sequence ID" value="OVE84388.1"/>
    <property type="molecule type" value="Genomic_DNA"/>
</dbReference>
<reference evidence="1 2" key="1">
    <citation type="submission" date="2017-02" db="EMBL/GenBank/DDBJ databases">
        <title>Natronthermophilus aegyptiacus gen. nov.,sp. nov., an aerobic, extremely halophilic alkalithermophilic archaeon isolated from the athalassohaline Wadi An Natrun, Egypt.</title>
        <authorList>
            <person name="Zhao B."/>
        </authorList>
    </citation>
    <scope>NUCLEOTIDE SEQUENCE [LARGE SCALE GENOMIC DNA]</scope>
    <source>
        <strain evidence="1 2">CGMCC 1.3597</strain>
    </source>
</reference>